<name>L0AWL7_THEEQ</name>
<sequence>MSQGKTSMICGKMMVFMTHLLLLLGVLRIDRVYSILQKEKVPIDINLSGQRPARITTIPSAKFFGGINYIIQHSRRHTHILGAVYDKEELIIEGSPMSVSRYVLHVIREDDSRYLRIITRNRSTGAHVSTVNEYVKGHGDSGYRRLNRIPMDIDLLSQESSQYICVDFVTDWKTIDGNIESLRDLDGIPENLELIPMRYRIQKEVQDDFVLGRVKYGQYLVEDLTEGLISKEIIWEGGIEHPRIMTISRYTNWSEVVINYRFISGEFDKFYVRDSKRTFIDLRG</sequence>
<organism evidence="1 2">
    <name type="scientific">Theileria equi strain WA</name>
    <dbReference type="NCBI Taxonomy" id="1537102"/>
    <lineage>
        <taxon>Eukaryota</taxon>
        <taxon>Sar</taxon>
        <taxon>Alveolata</taxon>
        <taxon>Apicomplexa</taxon>
        <taxon>Aconoidasida</taxon>
        <taxon>Piroplasmida</taxon>
        <taxon>Theileriidae</taxon>
        <taxon>Theileria</taxon>
    </lineage>
</organism>
<dbReference type="VEuPathDB" id="PiroplasmaDB:BEWA_028310"/>
<dbReference type="KEGG" id="beq:BEWA_028310"/>
<dbReference type="RefSeq" id="XP_004829648.1">
    <property type="nucleotide sequence ID" value="XM_004829591.1"/>
</dbReference>
<evidence type="ECO:0000313" key="2">
    <source>
        <dbReference type="Proteomes" id="UP000031512"/>
    </source>
</evidence>
<protein>
    <recommendedName>
        <fullName evidence="3">Signal peptide containing protein</fullName>
    </recommendedName>
</protein>
<accession>L0AWL7</accession>
<dbReference type="GeneID" id="15807117"/>
<dbReference type="EMBL" id="CP001669">
    <property type="protein sequence ID" value="AFZ79982.1"/>
    <property type="molecule type" value="Genomic_DNA"/>
</dbReference>
<evidence type="ECO:0008006" key="3">
    <source>
        <dbReference type="Google" id="ProtNLM"/>
    </source>
</evidence>
<gene>
    <name evidence="1" type="ORF">BEWA_028310</name>
</gene>
<evidence type="ECO:0000313" key="1">
    <source>
        <dbReference type="EMBL" id="AFZ79982.1"/>
    </source>
</evidence>
<proteinExistence type="predicted"/>
<dbReference type="AlphaFoldDB" id="L0AWL7"/>
<reference evidence="1 2" key="1">
    <citation type="journal article" date="2012" name="BMC Genomics">
        <title>Comparative genomic analysis and phylogenetic position of Theileria equi.</title>
        <authorList>
            <person name="Kappmeyer L.S."/>
            <person name="Thiagarajan M."/>
            <person name="Herndon D.R."/>
            <person name="Ramsay J.D."/>
            <person name="Caler E."/>
            <person name="Djikeng A."/>
            <person name="Gillespie J.J."/>
            <person name="Lau A.O."/>
            <person name="Roalson E.H."/>
            <person name="Silva J.C."/>
            <person name="Silva M.G."/>
            <person name="Suarez C.E."/>
            <person name="Ueti M.W."/>
            <person name="Nene V.M."/>
            <person name="Mealey R.H."/>
            <person name="Knowles D.P."/>
            <person name="Brayton K.A."/>
        </authorList>
    </citation>
    <scope>NUCLEOTIDE SEQUENCE [LARGE SCALE GENOMIC DNA]</scope>
    <source>
        <strain evidence="1 2">WA</strain>
    </source>
</reference>
<keyword evidence="2" id="KW-1185">Reference proteome</keyword>
<dbReference type="Proteomes" id="UP000031512">
    <property type="component" value="Chromosome 1"/>
</dbReference>